<feature type="compositionally biased region" description="Pro residues" evidence="1">
    <location>
        <begin position="15"/>
        <end position="27"/>
    </location>
</feature>
<feature type="compositionally biased region" description="Low complexity" evidence="1">
    <location>
        <begin position="28"/>
        <end position="57"/>
    </location>
</feature>
<sequence length="139" mass="15351">MPPPTTWRPDTSLPPFAPPPIPPPFPSPGSAARASRKPLAPSPPVQSAAASSPSQIRPRPRFPPQEVARSYERRPLRNSSRRVRQVPAGPLHQGALLEERLCRQAFRCHPEIDTKILGSLLVYGSSQGNLQNCNQERRL</sequence>
<dbReference type="Proteomes" id="UP001327560">
    <property type="component" value="Chromosome 4"/>
</dbReference>
<feature type="region of interest" description="Disordered" evidence="1">
    <location>
        <begin position="1"/>
        <end position="87"/>
    </location>
</feature>
<dbReference type="EMBL" id="CP136893">
    <property type="protein sequence ID" value="WOL06013.1"/>
    <property type="molecule type" value="Genomic_DNA"/>
</dbReference>
<name>A0AAQ3QE96_9LILI</name>
<evidence type="ECO:0000256" key="1">
    <source>
        <dbReference type="SAM" id="MobiDB-lite"/>
    </source>
</evidence>
<dbReference type="AlphaFoldDB" id="A0AAQ3QE96"/>
<organism evidence="2 3">
    <name type="scientific">Canna indica</name>
    <name type="common">Indian-shot</name>
    <dbReference type="NCBI Taxonomy" id="4628"/>
    <lineage>
        <taxon>Eukaryota</taxon>
        <taxon>Viridiplantae</taxon>
        <taxon>Streptophyta</taxon>
        <taxon>Embryophyta</taxon>
        <taxon>Tracheophyta</taxon>
        <taxon>Spermatophyta</taxon>
        <taxon>Magnoliopsida</taxon>
        <taxon>Liliopsida</taxon>
        <taxon>Zingiberales</taxon>
        <taxon>Cannaceae</taxon>
        <taxon>Canna</taxon>
    </lineage>
</organism>
<accession>A0AAQ3QE96</accession>
<proteinExistence type="predicted"/>
<reference evidence="2 3" key="1">
    <citation type="submission" date="2023-10" db="EMBL/GenBank/DDBJ databases">
        <title>Chromosome-scale genome assembly provides insights into flower coloration mechanisms of Canna indica.</title>
        <authorList>
            <person name="Li C."/>
        </authorList>
    </citation>
    <scope>NUCLEOTIDE SEQUENCE [LARGE SCALE GENOMIC DNA]</scope>
    <source>
        <tissue evidence="2">Flower</tissue>
    </source>
</reference>
<gene>
    <name evidence="2" type="ORF">Cni_G14745</name>
</gene>
<protein>
    <submittedName>
        <fullName evidence="2">Uncharacterized protein</fullName>
    </submittedName>
</protein>
<evidence type="ECO:0000313" key="2">
    <source>
        <dbReference type="EMBL" id="WOL06013.1"/>
    </source>
</evidence>
<evidence type="ECO:0000313" key="3">
    <source>
        <dbReference type="Proteomes" id="UP001327560"/>
    </source>
</evidence>
<keyword evidence="3" id="KW-1185">Reference proteome</keyword>